<evidence type="ECO:0000256" key="2">
    <source>
        <dbReference type="ARBA" id="ARBA00006175"/>
    </source>
</evidence>
<dbReference type="InterPro" id="IPR023271">
    <property type="entry name" value="Aquaporin-like"/>
</dbReference>
<organism evidence="9 10">
    <name type="scientific">Pseudomonas cichorii</name>
    <dbReference type="NCBI Taxonomy" id="36746"/>
    <lineage>
        <taxon>Bacteria</taxon>
        <taxon>Pseudomonadati</taxon>
        <taxon>Pseudomonadota</taxon>
        <taxon>Gammaproteobacteria</taxon>
        <taxon>Pseudomonadales</taxon>
        <taxon>Pseudomonadaceae</taxon>
        <taxon>Pseudomonas</taxon>
    </lineage>
</organism>
<reference evidence="9 10" key="1">
    <citation type="submission" date="2018-08" db="EMBL/GenBank/DDBJ databases">
        <title>Recombination of ecologically and evolutionarily significant loci maintains genetic cohesion in the Pseudomonas syringae species complex.</title>
        <authorList>
            <person name="Dillon M."/>
            <person name="Thakur S."/>
            <person name="Almeida R.N.D."/>
            <person name="Weir B.S."/>
            <person name="Guttman D.S."/>
        </authorList>
    </citation>
    <scope>NUCLEOTIDE SEQUENCE [LARGE SCALE GENOMIC DNA]</scope>
    <source>
        <strain evidence="9 10">ICMP 6917</strain>
    </source>
</reference>
<dbReference type="InterPro" id="IPR050363">
    <property type="entry name" value="MIP/Aquaporin"/>
</dbReference>
<dbReference type="PANTHER" id="PTHR43829:SF9">
    <property type="entry name" value="AQUAPORIN-9"/>
    <property type="match status" value="1"/>
</dbReference>
<comment type="subcellular location">
    <subcellularLocation>
        <location evidence="1">Membrane</location>
        <topology evidence="1">Multi-pass membrane protein</topology>
    </subcellularLocation>
</comment>
<evidence type="ECO:0000256" key="3">
    <source>
        <dbReference type="ARBA" id="ARBA00022448"/>
    </source>
</evidence>
<dbReference type="EMBL" id="RBRY01000177">
    <property type="protein sequence ID" value="RMR50395.1"/>
    <property type="molecule type" value="Genomic_DNA"/>
</dbReference>
<comment type="caution">
    <text evidence="9">The sequence shown here is derived from an EMBL/GenBank/DDBJ whole genome shotgun (WGS) entry which is preliminary data.</text>
</comment>
<feature type="transmembrane region" description="Helical" evidence="8">
    <location>
        <begin position="95"/>
        <end position="115"/>
    </location>
</feature>
<dbReference type="AlphaFoldDB" id="A0A3M4VEY9"/>
<evidence type="ECO:0000313" key="10">
    <source>
        <dbReference type="Proteomes" id="UP000278332"/>
    </source>
</evidence>
<dbReference type="Proteomes" id="UP000278332">
    <property type="component" value="Unassembled WGS sequence"/>
</dbReference>
<evidence type="ECO:0000256" key="4">
    <source>
        <dbReference type="ARBA" id="ARBA00022692"/>
    </source>
</evidence>
<protein>
    <submittedName>
        <fullName evidence="9">Glycerol uptake facilitator protein</fullName>
    </submittedName>
</protein>
<feature type="transmembrane region" description="Helical" evidence="8">
    <location>
        <begin position="313"/>
        <end position="334"/>
    </location>
</feature>
<dbReference type="CDD" id="cd00333">
    <property type="entry name" value="MIP"/>
    <property type="match status" value="1"/>
</dbReference>
<dbReference type="GO" id="GO:0005886">
    <property type="term" value="C:plasma membrane"/>
    <property type="evidence" value="ECO:0007669"/>
    <property type="project" value="TreeGrafter"/>
</dbReference>
<feature type="transmembrane region" description="Helical" evidence="8">
    <location>
        <begin position="171"/>
        <end position="196"/>
    </location>
</feature>
<dbReference type="NCBIfam" id="TIGR00861">
    <property type="entry name" value="MIP"/>
    <property type="match status" value="1"/>
</dbReference>
<feature type="transmembrane region" description="Helical" evidence="8">
    <location>
        <begin position="231"/>
        <end position="250"/>
    </location>
</feature>
<comment type="similarity">
    <text evidence="2 7">Belongs to the MIP/aquaporin (TC 1.A.8) family.</text>
</comment>
<feature type="transmembrane region" description="Helical" evidence="8">
    <location>
        <begin position="262"/>
        <end position="285"/>
    </location>
</feature>
<dbReference type="PANTHER" id="PTHR43829">
    <property type="entry name" value="AQUAPORIN OR AQUAGLYCEROPORIN RELATED"/>
    <property type="match status" value="1"/>
</dbReference>
<keyword evidence="4 7" id="KW-0812">Transmembrane</keyword>
<gene>
    <name evidence="9" type="ORF">ALP84_100338</name>
</gene>
<feature type="transmembrane region" description="Helical" evidence="8">
    <location>
        <begin position="25"/>
        <end position="44"/>
    </location>
</feature>
<keyword evidence="6 8" id="KW-0472">Membrane</keyword>
<evidence type="ECO:0000256" key="5">
    <source>
        <dbReference type="ARBA" id="ARBA00022989"/>
    </source>
</evidence>
<keyword evidence="5 8" id="KW-1133">Transmembrane helix</keyword>
<accession>A0A3M4VEY9</accession>
<dbReference type="Gene3D" id="1.20.1080.10">
    <property type="entry name" value="Glycerol uptake facilitator protein"/>
    <property type="match status" value="1"/>
</dbReference>
<dbReference type="Pfam" id="PF00230">
    <property type="entry name" value="MIP"/>
    <property type="match status" value="1"/>
</dbReference>
<feature type="transmembrane region" description="Helical" evidence="8">
    <location>
        <begin position="122"/>
        <end position="141"/>
    </location>
</feature>
<sequence length="363" mass="38974">MSYTGWRNFKFSCQKISSMVHFQPLTGLFLVYIFSFTKIFEIYFSTRFVKPSGNGVFPRRQMMSIGALHTKPQKTKNEVHMTMSMQQPTLRGQCLAEFLGTALMIFFGTGCVAALKVAGATFGLWEICIIWGLAVSMAIYVSAGVSGAHLNPAVSIALSLFAGFEKRKLPFYISAQVAGAFCGAGLVYLLYISLFFEFEHAHNMVRGSVQSLELASVFSTYPNPSISVGQAFLVEVVITAVLMGVIMALGDDSNGLPRGAMAPLLVGLLVAVIGASMGPLTGFAMNPARDFGPKLMTFLAGWDEIAFTGGRDIPYFLVPIFAPILGACLGAAGYRGLIARHLPSAVAVEQAPEALRGKAQTSA</sequence>
<name>A0A3M4VEY9_PSECI</name>
<dbReference type="SUPFAM" id="SSF81338">
    <property type="entry name" value="Aquaporin-like"/>
    <property type="match status" value="1"/>
</dbReference>
<dbReference type="InterPro" id="IPR000425">
    <property type="entry name" value="MIP"/>
</dbReference>
<evidence type="ECO:0000256" key="7">
    <source>
        <dbReference type="RuleBase" id="RU000477"/>
    </source>
</evidence>
<evidence type="ECO:0000256" key="8">
    <source>
        <dbReference type="SAM" id="Phobius"/>
    </source>
</evidence>
<dbReference type="InterPro" id="IPR022357">
    <property type="entry name" value="MIP_CS"/>
</dbReference>
<proteinExistence type="inferred from homology"/>
<evidence type="ECO:0000313" key="9">
    <source>
        <dbReference type="EMBL" id="RMR50395.1"/>
    </source>
</evidence>
<keyword evidence="3 7" id="KW-0813">Transport</keyword>
<evidence type="ECO:0000256" key="1">
    <source>
        <dbReference type="ARBA" id="ARBA00004141"/>
    </source>
</evidence>
<dbReference type="PROSITE" id="PS00221">
    <property type="entry name" value="MIP"/>
    <property type="match status" value="1"/>
</dbReference>
<dbReference type="PRINTS" id="PR00783">
    <property type="entry name" value="MINTRINSICP"/>
</dbReference>
<evidence type="ECO:0000256" key="6">
    <source>
        <dbReference type="ARBA" id="ARBA00023136"/>
    </source>
</evidence>
<dbReference type="GO" id="GO:0015254">
    <property type="term" value="F:glycerol channel activity"/>
    <property type="evidence" value="ECO:0007669"/>
    <property type="project" value="TreeGrafter"/>
</dbReference>